<dbReference type="Pfam" id="PF00443">
    <property type="entry name" value="UCH"/>
    <property type="match status" value="1"/>
</dbReference>
<keyword evidence="5 7" id="KW-0378">Hydrolase</keyword>
<dbReference type="SUPFAM" id="SSF143791">
    <property type="entry name" value="DUSP-like"/>
    <property type="match status" value="1"/>
</dbReference>
<evidence type="ECO:0000259" key="9">
    <source>
        <dbReference type="PROSITE" id="PS51283"/>
    </source>
</evidence>
<dbReference type="InterPro" id="IPR006615">
    <property type="entry name" value="Pept_C19_DUSP"/>
</dbReference>
<dbReference type="Gene3D" id="3.90.70.10">
    <property type="entry name" value="Cysteine proteinases"/>
    <property type="match status" value="2"/>
</dbReference>
<evidence type="ECO:0000256" key="7">
    <source>
        <dbReference type="RuleBase" id="RU366025"/>
    </source>
</evidence>
<dbReference type="SMART" id="SM00695">
    <property type="entry name" value="DUSP"/>
    <property type="match status" value="1"/>
</dbReference>
<dbReference type="GO" id="GO:0004843">
    <property type="term" value="F:cysteine-type deubiquitinase activity"/>
    <property type="evidence" value="ECO:0007669"/>
    <property type="project" value="UniProtKB-UniRule"/>
</dbReference>
<evidence type="ECO:0000256" key="4">
    <source>
        <dbReference type="ARBA" id="ARBA00022786"/>
    </source>
</evidence>
<dbReference type="PANTHER" id="PTHR21646:SF24">
    <property type="entry name" value="UBIQUITIN CARBOXYL-TERMINAL HYDROLASE"/>
    <property type="match status" value="1"/>
</dbReference>
<evidence type="ECO:0000313" key="10">
    <source>
        <dbReference type="EMBL" id="CAH0102410.1"/>
    </source>
</evidence>
<sequence length="892" mass="101534">MLKAYFFAFKTDMAEGTTASGMSETTSECSQIKDLIDHPLSDGDTWYLIDIHWFNLWKKYVGFDKWDCSNMGDPTCHPGNIDNSVLLKENSKELKEHLTEDIDFAMVPEPVWQLLIQWYQLAPEQEPIARKVVDHGMLTSYLRVEIYLTELKLAKYPEVEKTHLKKFSKRETLEHVEKALRDIFKIPENTNIHLWTKSSNQTYEELPMKKQSIQELSLMSNQTLVAEVQNDDGTWPRKSSYSKRSNAVVGYSSNRYSDGDSSSSRSVQPGLCGLNNLGNTCFMNSVLQCMSNTPPIQRYFLEERHWAELNKENPLGNQGEIAKAFAELLKAMWSGHHHSFPPRAFKLQVGRFAPQFSEYQQHDSQELLTFLLDGLHEDLNRILKKPYIELKDADGRSDEEVAREGWENYRKRNDSVIVDLFHGMLKSTLVCPECNKVSVTFDPTCYLSLPMPVKKERPVELYLARLDPEVKAMRYRVIVPKMGTILDLTEALSKLCGIPADHMIVADVHQHKFHQVFTNESSISQISERDVIYAYELRSKLGTPGTCCMSVYLKEVKTRNNYGYGSMFGVPFILQVPREGMDYDELYRLIVARMKRYLRTVNEDPVPPISADVITNVPSSIPNSCESEMDTEEADLSLENGNEAHPMETNGIDPVANQSQPKRLFTMDLVNVSGNSSLGKLKQNGKPITLSAKNFLTCEWEPAVKEASYDAEAAEDYNEDASSQQKVNVKKQVLQLKECLEVFTSVERLGADDAWYCPSCKNHVRATKKFDLWSLPEVLVIHLKRFSYTRSLRDKLDTLVEFPTRGLNMAPYIIDPNPTDAVYDLIGVCNHYGGLGGGHYTAYAKNKDDGSWYYFDDSSVVSLNLARTPSVRKLPMSCSIFVGTKIVGGWKM</sequence>
<dbReference type="InterPro" id="IPR035927">
    <property type="entry name" value="DUSP-like_sf"/>
</dbReference>
<comment type="caution">
    <text evidence="10">The sequence shown here is derived from an EMBL/GenBank/DDBJ whole genome shotgun (WGS) entry which is preliminary data.</text>
</comment>
<dbReference type="EMBL" id="CAKKLH010000079">
    <property type="protein sequence ID" value="CAH0102410.1"/>
    <property type="molecule type" value="Genomic_DNA"/>
</dbReference>
<evidence type="ECO:0000256" key="2">
    <source>
        <dbReference type="ARBA" id="ARBA00009085"/>
    </source>
</evidence>
<protein>
    <recommendedName>
        <fullName evidence="7">Ubiquitin carboxyl-terminal hydrolase</fullName>
        <ecNumber evidence="7">3.4.19.12</ecNumber>
    </recommendedName>
</protein>
<accession>A0A8J2RGD3</accession>
<evidence type="ECO:0000259" key="8">
    <source>
        <dbReference type="PROSITE" id="PS50235"/>
    </source>
</evidence>
<keyword evidence="6 7" id="KW-0788">Thiol protease</keyword>
<dbReference type="InterPro" id="IPR018200">
    <property type="entry name" value="USP_CS"/>
</dbReference>
<keyword evidence="11" id="KW-1185">Reference proteome</keyword>
<comment type="similarity">
    <text evidence="2 7">Belongs to the peptidase C19 family.</text>
</comment>
<dbReference type="PROSITE" id="PS00972">
    <property type="entry name" value="USP_1"/>
    <property type="match status" value="1"/>
</dbReference>
<name>A0A8J2RGD3_9CRUS</name>
<keyword evidence="3 7" id="KW-0645">Protease</keyword>
<dbReference type="InterPro" id="IPR038765">
    <property type="entry name" value="Papain-like_cys_pep_sf"/>
</dbReference>
<keyword evidence="4 7" id="KW-0833">Ubl conjugation pathway</keyword>
<gene>
    <name evidence="10" type="ORF">DGAL_LOCUS4806</name>
</gene>
<dbReference type="InterPro" id="IPR050185">
    <property type="entry name" value="Ub_carboxyl-term_hydrolase"/>
</dbReference>
<dbReference type="Pfam" id="PF14836">
    <property type="entry name" value="Ubiquitin_3"/>
    <property type="match status" value="1"/>
</dbReference>
<dbReference type="InterPro" id="IPR001394">
    <property type="entry name" value="Peptidase_C19_UCH"/>
</dbReference>
<dbReference type="InterPro" id="IPR028135">
    <property type="entry name" value="Ub_USP-typ"/>
</dbReference>
<comment type="catalytic activity">
    <reaction evidence="1 7">
        <text>Thiol-dependent hydrolysis of ester, thioester, amide, peptide and isopeptide bonds formed by the C-terminal Gly of ubiquitin (a 76-residue protein attached to proteins as an intracellular targeting signal).</text>
        <dbReference type="EC" id="3.4.19.12"/>
    </reaction>
</comment>
<dbReference type="EC" id="3.4.19.12" evidence="7"/>
<dbReference type="Gene3D" id="3.30.2230.10">
    <property type="entry name" value="DUSP-like"/>
    <property type="match status" value="1"/>
</dbReference>
<dbReference type="PROSITE" id="PS50235">
    <property type="entry name" value="USP_3"/>
    <property type="match status" value="1"/>
</dbReference>
<feature type="domain" description="USP" evidence="8">
    <location>
        <begin position="272"/>
        <end position="892"/>
    </location>
</feature>
<dbReference type="GO" id="GO:0016579">
    <property type="term" value="P:protein deubiquitination"/>
    <property type="evidence" value="ECO:0007669"/>
    <property type="project" value="InterPro"/>
</dbReference>
<organism evidence="10 11">
    <name type="scientific">Daphnia galeata</name>
    <dbReference type="NCBI Taxonomy" id="27404"/>
    <lineage>
        <taxon>Eukaryota</taxon>
        <taxon>Metazoa</taxon>
        <taxon>Ecdysozoa</taxon>
        <taxon>Arthropoda</taxon>
        <taxon>Crustacea</taxon>
        <taxon>Branchiopoda</taxon>
        <taxon>Diplostraca</taxon>
        <taxon>Cladocera</taxon>
        <taxon>Anomopoda</taxon>
        <taxon>Daphniidae</taxon>
        <taxon>Daphnia</taxon>
    </lineage>
</organism>
<dbReference type="Pfam" id="PF06337">
    <property type="entry name" value="DUSP"/>
    <property type="match status" value="1"/>
</dbReference>
<reference evidence="10" key="1">
    <citation type="submission" date="2021-11" db="EMBL/GenBank/DDBJ databases">
        <authorList>
            <person name="Schell T."/>
        </authorList>
    </citation>
    <scope>NUCLEOTIDE SEQUENCE</scope>
    <source>
        <strain evidence="10">M5</strain>
    </source>
</reference>
<dbReference type="PANTHER" id="PTHR21646">
    <property type="entry name" value="UBIQUITIN CARBOXYL-TERMINAL HYDROLASE"/>
    <property type="match status" value="1"/>
</dbReference>
<dbReference type="PROSITE" id="PS51283">
    <property type="entry name" value="DUSP"/>
    <property type="match status" value="1"/>
</dbReference>
<feature type="domain" description="DUSP" evidence="9">
    <location>
        <begin position="23"/>
        <end position="133"/>
    </location>
</feature>
<dbReference type="AlphaFoldDB" id="A0A8J2RGD3"/>
<evidence type="ECO:0000256" key="5">
    <source>
        <dbReference type="ARBA" id="ARBA00022801"/>
    </source>
</evidence>
<dbReference type="Gene3D" id="3.10.20.90">
    <property type="entry name" value="Phosphatidylinositol 3-kinase Catalytic Subunit, Chain A, domain 1"/>
    <property type="match status" value="1"/>
</dbReference>
<dbReference type="Proteomes" id="UP000789390">
    <property type="component" value="Unassembled WGS sequence"/>
</dbReference>
<dbReference type="OrthoDB" id="265776at2759"/>
<evidence type="ECO:0000256" key="1">
    <source>
        <dbReference type="ARBA" id="ARBA00000707"/>
    </source>
</evidence>
<dbReference type="InterPro" id="IPR028889">
    <property type="entry name" value="USP"/>
</dbReference>
<proteinExistence type="inferred from homology"/>
<dbReference type="GO" id="GO:0006508">
    <property type="term" value="P:proteolysis"/>
    <property type="evidence" value="ECO:0007669"/>
    <property type="project" value="UniProtKB-KW"/>
</dbReference>
<evidence type="ECO:0000313" key="11">
    <source>
        <dbReference type="Proteomes" id="UP000789390"/>
    </source>
</evidence>
<evidence type="ECO:0000256" key="3">
    <source>
        <dbReference type="ARBA" id="ARBA00022670"/>
    </source>
</evidence>
<dbReference type="SUPFAM" id="SSF54001">
    <property type="entry name" value="Cysteine proteinases"/>
    <property type="match status" value="1"/>
</dbReference>
<dbReference type="PROSITE" id="PS00973">
    <property type="entry name" value="USP_2"/>
    <property type="match status" value="1"/>
</dbReference>
<evidence type="ECO:0000256" key="6">
    <source>
        <dbReference type="ARBA" id="ARBA00022807"/>
    </source>
</evidence>